<reference evidence="2 3" key="1">
    <citation type="submission" date="2019-12" db="EMBL/GenBank/DDBJ databases">
        <title>Rhizobium genotypes associated with high levels of biological nitrogen fixation by grain legumes in a temperate-maritime cropping system.</title>
        <authorList>
            <person name="Maluk M."/>
            <person name="Francesc Ferrando Molina F."/>
            <person name="Lopez Del Egido L."/>
            <person name="Lafos M."/>
            <person name="Langarica-Fuentes A."/>
            <person name="Gebre Yohannes G."/>
            <person name="Young M.W."/>
            <person name="Martin P."/>
            <person name="Gantlett R."/>
            <person name="Kenicer G."/>
            <person name="Hawes C."/>
            <person name="Begg G.S."/>
            <person name="Quilliam R.S."/>
            <person name="Squire G.R."/>
            <person name="Poole P.S."/>
            <person name="Young P.W."/>
            <person name="Iannetta P.M."/>
            <person name="James E.K."/>
        </authorList>
    </citation>
    <scope>NUCLEOTIDE SEQUENCE [LARGE SCALE GENOMIC DNA]</scope>
    <source>
        <strain evidence="2 3">JHI54</strain>
    </source>
</reference>
<dbReference type="EMBL" id="WUFV01000013">
    <property type="protein sequence ID" value="NEK17462.1"/>
    <property type="molecule type" value="Genomic_DNA"/>
</dbReference>
<feature type="compositionally biased region" description="Low complexity" evidence="1">
    <location>
        <begin position="436"/>
        <end position="446"/>
    </location>
</feature>
<dbReference type="Proteomes" id="UP000471705">
    <property type="component" value="Unassembled WGS sequence"/>
</dbReference>
<dbReference type="RefSeq" id="WP_164048072.1">
    <property type="nucleotide sequence ID" value="NZ_WUFV01000013.1"/>
</dbReference>
<comment type="caution">
    <text evidence="2">The sequence shown here is derived from an EMBL/GenBank/DDBJ whole genome shotgun (WGS) entry which is preliminary data.</text>
</comment>
<accession>A0A7K3VKZ0</accession>
<feature type="region of interest" description="Disordered" evidence="1">
    <location>
        <begin position="426"/>
        <end position="446"/>
    </location>
</feature>
<name>A0A7K3VKZ0_RHILE</name>
<evidence type="ECO:0000313" key="3">
    <source>
        <dbReference type="Proteomes" id="UP000471705"/>
    </source>
</evidence>
<evidence type="ECO:0000313" key="2">
    <source>
        <dbReference type="EMBL" id="NEK17462.1"/>
    </source>
</evidence>
<organism evidence="2 3">
    <name type="scientific">Rhizobium leguminosarum</name>
    <dbReference type="NCBI Taxonomy" id="384"/>
    <lineage>
        <taxon>Bacteria</taxon>
        <taxon>Pseudomonadati</taxon>
        <taxon>Pseudomonadota</taxon>
        <taxon>Alphaproteobacteria</taxon>
        <taxon>Hyphomicrobiales</taxon>
        <taxon>Rhizobiaceae</taxon>
        <taxon>Rhizobium/Agrobacterium group</taxon>
        <taxon>Rhizobium</taxon>
    </lineage>
</organism>
<protein>
    <submittedName>
        <fullName evidence="2">Uncharacterized protein</fullName>
    </submittedName>
</protein>
<sequence>MGGLAKAIVALFVAVAMLMWTPIRETLVTPGLRATNNILFPLKTLTEEEANRLAHRFVGKRTRLAIPFRNANDPNDHILVWAASGDCETSDNCPFGTGAVEAVLLSGKGEAFERTDTKVPAMAGHVPAEAMDNESRQVDQAALVDMKGDGIKEILAISDQSAFTDAEHTYHVTLYDTSKKSAVMLSYTADRNGAKETIFSGGDPTTKAWLIARSEEYLSADLGNCVRSDVGVLSCEKRQDTADDDFPNGAETGAVYDFVFRLSNKWIELNGSDFTLGEMKLAFEPIPDSVDMSLQACWVEAGQFSIYNYFKGPLVIVKNEEQEASALYLQDGSHHKAVPSVIVGQKYIWPGLAVNGRLLAIDRTDWSVTSFDVSEWKNSPFKPDEFQAVMKDQQVTLSLQNGKLGQITPIDESGKKMIKEFQKAEECTEATELSEDSSSTADAESH</sequence>
<proteinExistence type="predicted"/>
<gene>
    <name evidence="2" type="ORF">GR257_21775</name>
</gene>
<evidence type="ECO:0000256" key="1">
    <source>
        <dbReference type="SAM" id="MobiDB-lite"/>
    </source>
</evidence>
<dbReference type="AlphaFoldDB" id="A0A7K3VKZ0"/>